<dbReference type="Pfam" id="PF00491">
    <property type="entry name" value="Arginase"/>
    <property type="match status" value="1"/>
</dbReference>
<comment type="similarity">
    <text evidence="1">Belongs to the arginase family.</text>
</comment>
<comment type="caution">
    <text evidence="2">The sequence shown here is derived from an EMBL/GenBank/DDBJ whole genome shotgun (WGS) entry which is preliminary data.</text>
</comment>
<dbReference type="SUPFAM" id="SSF52768">
    <property type="entry name" value="Arginase/deacetylase"/>
    <property type="match status" value="1"/>
</dbReference>
<sequence>MVRHGRVEQAGFGGPMKGSWPSVSGQGIGIGVRIQVHDRELAVVHLDAHTDAYPLAGNTGPAAFHRAAESRLLDPTVSYHIGLRGPVASKGLYAHA</sequence>
<protein>
    <submittedName>
        <fullName evidence="2">Uncharacterized protein</fullName>
    </submittedName>
</protein>
<name>A0A6P1BK14_9BRAD</name>
<dbReference type="Proteomes" id="UP000468531">
    <property type="component" value="Unassembled WGS sequence"/>
</dbReference>
<feature type="non-terminal residue" evidence="2">
    <location>
        <position position="96"/>
    </location>
</feature>
<keyword evidence="3" id="KW-1185">Reference proteome</keyword>
<evidence type="ECO:0000313" key="2">
    <source>
        <dbReference type="EMBL" id="NEU97921.1"/>
    </source>
</evidence>
<dbReference type="InterPro" id="IPR006035">
    <property type="entry name" value="Ureohydrolase"/>
</dbReference>
<dbReference type="EMBL" id="VKHP01000073">
    <property type="protein sequence ID" value="NEU97921.1"/>
    <property type="molecule type" value="Genomic_DNA"/>
</dbReference>
<dbReference type="GO" id="GO:0046872">
    <property type="term" value="F:metal ion binding"/>
    <property type="evidence" value="ECO:0007669"/>
    <property type="project" value="InterPro"/>
</dbReference>
<dbReference type="PROSITE" id="PS51409">
    <property type="entry name" value="ARGINASE_2"/>
    <property type="match status" value="1"/>
</dbReference>
<gene>
    <name evidence="2" type="ORF">FNJ47_19350</name>
</gene>
<proteinExistence type="inferred from homology"/>
<dbReference type="InterPro" id="IPR023696">
    <property type="entry name" value="Ureohydrolase_dom_sf"/>
</dbReference>
<organism evidence="2 3">
    <name type="scientific">Bradyrhizobium uaiense</name>
    <dbReference type="NCBI Taxonomy" id="2594946"/>
    <lineage>
        <taxon>Bacteria</taxon>
        <taxon>Pseudomonadati</taxon>
        <taxon>Pseudomonadota</taxon>
        <taxon>Alphaproteobacteria</taxon>
        <taxon>Hyphomicrobiales</taxon>
        <taxon>Nitrobacteraceae</taxon>
        <taxon>Bradyrhizobium</taxon>
    </lineage>
</organism>
<reference evidence="2 3" key="1">
    <citation type="journal article" date="2020" name="Arch. Microbiol.">
        <title>Bradyrhizobium uaiense sp. nov., a new highly efficient cowpea symbiont.</title>
        <authorList>
            <person name="Cabral Michel D."/>
            <person name="Azarias Guimaraes A."/>
            <person name="Martins da Costa E."/>
            <person name="Soares de Carvalho T."/>
            <person name="Balsanelli E."/>
            <person name="Willems A."/>
            <person name="Maltempi de Souza E."/>
            <person name="de Souza Moreira F.M."/>
        </authorList>
    </citation>
    <scope>NUCLEOTIDE SEQUENCE [LARGE SCALE GENOMIC DNA]</scope>
    <source>
        <strain evidence="2 3">UFLA 03-164</strain>
    </source>
</reference>
<dbReference type="Gene3D" id="3.40.800.10">
    <property type="entry name" value="Ureohydrolase domain"/>
    <property type="match status" value="1"/>
</dbReference>
<dbReference type="AlphaFoldDB" id="A0A6P1BK14"/>
<evidence type="ECO:0000313" key="3">
    <source>
        <dbReference type="Proteomes" id="UP000468531"/>
    </source>
</evidence>
<dbReference type="GO" id="GO:0016813">
    <property type="term" value="F:hydrolase activity, acting on carbon-nitrogen (but not peptide) bonds, in linear amidines"/>
    <property type="evidence" value="ECO:0007669"/>
    <property type="project" value="UniProtKB-ARBA"/>
</dbReference>
<evidence type="ECO:0000256" key="1">
    <source>
        <dbReference type="PROSITE-ProRule" id="PRU00742"/>
    </source>
</evidence>
<accession>A0A6P1BK14</accession>